<reference evidence="6 7" key="1">
    <citation type="submission" date="2018-09" db="EMBL/GenBank/DDBJ databases">
        <title>Cohnella cavernae sp. nov., isolated from a karst cave.</title>
        <authorList>
            <person name="Zhu H."/>
        </authorList>
    </citation>
    <scope>NUCLEOTIDE SEQUENCE [LARGE SCALE GENOMIC DNA]</scope>
    <source>
        <strain evidence="6 7">K2E09-144</strain>
    </source>
</reference>
<dbReference type="PANTHER" id="PTHR39181:SF1">
    <property type="entry name" value="TYROSINE-PROTEIN PHOSPHATASE YWQE"/>
    <property type="match status" value="1"/>
</dbReference>
<accession>A0A398CSQ9</accession>
<dbReference type="GO" id="GO:0004725">
    <property type="term" value="F:protein tyrosine phosphatase activity"/>
    <property type="evidence" value="ECO:0007669"/>
    <property type="project" value="UniProtKB-EC"/>
</dbReference>
<protein>
    <recommendedName>
        <fullName evidence="2">protein-tyrosine-phosphatase</fullName>
        <ecNumber evidence="2">3.1.3.48</ecNumber>
    </recommendedName>
</protein>
<evidence type="ECO:0000256" key="1">
    <source>
        <dbReference type="ARBA" id="ARBA00005750"/>
    </source>
</evidence>
<keyword evidence="3" id="KW-0378">Hydrolase</keyword>
<dbReference type="EMBL" id="QXJM01000027">
    <property type="protein sequence ID" value="RIE04289.1"/>
    <property type="molecule type" value="Genomic_DNA"/>
</dbReference>
<comment type="similarity">
    <text evidence="1">Belongs to the metallo-dependent hydrolases superfamily. CpsB/CapC family.</text>
</comment>
<dbReference type="Gene3D" id="3.20.20.140">
    <property type="entry name" value="Metal-dependent hydrolases"/>
    <property type="match status" value="1"/>
</dbReference>
<dbReference type="EC" id="3.1.3.48" evidence="2"/>
<dbReference type="GO" id="GO:0030145">
    <property type="term" value="F:manganese ion binding"/>
    <property type="evidence" value="ECO:0007669"/>
    <property type="project" value="InterPro"/>
</dbReference>
<comment type="caution">
    <text evidence="6">The sequence shown here is derived from an EMBL/GenBank/DDBJ whole genome shotgun (WGS) entry which is preliminary data.</text>
</comment>
<dbReference type="Proteomes" id="UP000266340">
    <property type="component" value="Unassembled WGS sequence"/>
</dbReference>
<name>A0A398CSQ9_9BACL</name>
<dbReference type="Pfam" id="PF19567">
    <property type="entry name" value="CpsB_CapC"/>
    <property type="match status" value="1"/>
</dbReference>
<evidence type="ECO:0000313" key="7">
    <source>
        <dbReference type="Proteomes" id="UP000266340"/>
    </source>
</evidence>
<evidence type="ECO:0000256" key="4">
    <source>
        <dbReference type="ARBA" id="ARBA00022912"/>
    </source>
</evidence>
<gene>
    <name evidence="6" type="ORF">D3H35_06665</name>
</gene>
<evidence type="ECO:0000256" key="5">
    <source>
        <dbReference type="ARBA" id="ARBA00051722"/>
    </source>
</evidence>
<organism evidence="6 7">
    <name type="scientific">Cohnella faecalis</name>
    <dbReference type="NCBI Taxonomy" id="2315694"/>
    <lineage>
        <taxon>Bacteria</taxon>
        <taxon>Bacillati</taxon>
        <taxon>Bacillota</taxon>
        <taxon>Bacilli</taxon>
        <taxon>Bacillales</taxon>
        <taxon>Paenibacillaceae</taxon>
        <taxon>Cohnella</taxon>
    </lineage>
</organism>
<dbReference type="InterPro" id="IPR016195">
    <property type="entry name" value="Pol/histidinol_Pase-like"/>
</dbReference>
<dbReference type="AlphaFoldDB" id="A0A398CSQ9"/>
<evidence type="ECO:0000313" key="6">
    <source>
        <dbReference type="EMBL" id="RIE04289.1"/>
    </source>
</evidence>
<dbReference type="PANTHER" id="PTHR39181">
    <property type="entry name" value="TYROSINE-PROTEIN PHOSPHATASE YWQE"/>
    <property type="match status" value="1"/>
</dbReference>
<proteinExistence type="inferred from homology"/>
<sequence>MIDIHTHILPGLDDGAQTIDDALEMARAAHEEGIEHIIATPHHANGSHMNAGRDVRLEVRRFNEQLQAADIPVTIHPGQEIRVHDDLLDAWGETSFLL</sequence>
<dbReference type="SUPFAM" id="SSF89550">
    <property type="entry name" value="PHP domain-like"/>
    <property type="match status" value="1"/>
</dbReference>
<evidence type="ECO:0000256" key="3">
    <source>
        <dbReference type="ARBA" id="ARBA00022801"/>
    </source>
</evidence>
<dbReference type="OrthoDB" id="9788539at2"/>
<keyword evidence="4" id="KW-0904">Protein phosphatase</keyword>
<evidence type="ECO:0000256" key="2">
    <source>
        <dbReference type="ARBA" id="ARBA00013064"/>
    </source>
</evidence>
<dbReference type="InterPro" id="IPR016667">
    <property type="entry name" value="Caps_polysacc_synth_CpsB/CapC"/>
</dbReference>
<keyword evidence="7" id="KW-1185">Reference proteome</keyword>
<comment type="catalytic activity">
    <reaction evidence="5">
        <text>O-phospho-L-tyrosyl-[protein] + H2O = L-tyrosyl-[protein] + phosphate</text>
        <dbReference type="Rhea" id="RHEA:10684"/>
        <dbReference type="Rhea" id="RHEA-COMP:10136"/>
        <dbReference type="Rhea" id="RHEA-COMP:20101"/>
        <dbReference type="ChEBI" id="CHEBI:15377"/>
        <dbReference type="ChEBI" id="CHEBI:43474"/>
        <dbReference type="ChEBI" id="CHEBI:46858"/>
        <dbReference type="ChEBI" id="CHEBI:61978"/>
        <dbReference type="EC" id="3.1.3.48"/>
    </reaction>
</comment>